<keyword evidence="3 8" id="KW-0808">Transferase</keyword>
<dbReference type="SUPFAM" id="SSF56317">
    <property type="entry name" value="Carbon-nitrogen hydrolase"/>
    <property type="match status" value="1"/>
</dbReference>
<feature type="transmembrane region" description="Helical" evidence="8">
    <location>
        <begin position="73"/>
        <end position="94"/>
    </location>
</feature>
<evidence type="ECO:0000256" key="6">
    <source>
        <dbReference type="ARBA" id="ARBA00023136"/>
    </source>
</evidence>
<keyword evidence="7 8" id="KW-0012">Acyltransferase</keyword>
<dbReference type="InterPro" id="IPR045378">
    <property type="entry name" value="LNT_N"/>
</dbReference>
<evidence type="ECO:0000256" key="5">
    <source>
        <dbReference type="ARBA" id="ARBA00022989"/>
    </source>
</evidence>
<reference evidence="11 12" key="1">
    <citation type="submission" date="2020-09" db="EMBL/GenBank/DDBJ databases">
        <title>novel species in genus Nocardioides.</title>
        <authorList>
            <person name="Zhang G."/>
        </authorList>
    </citation>
    <scope>NUCLEOTIDE SEQUENCE [LARGE SCALE GENOMIC DNA]</scope>
    <source>
        <strain evidence="11 12">KCTC 39551</strain>
    </source>
</reference>
<comment type="subcellular location">
    <subcellularLocation>
        <location evidence="1 8">Cell membrane</location>
        <topology evidence="1 8">Multi-pass membrane protein</topology>
    </subcellularLocation>
</comment>
<comment type="pathway">
    <text evidence="8">Protein modification; lipoprotein biosynthesis (N-acyl transfer).</text>
</comment>
<dbReference type="RefSeq" id="WP_191195628.1">
    <property type="nucleotide sequence ID" value="NZ_JACXYZ010000002.1"/>
</dbReference>
<evidence type="ECO:0000256" key="8">
    <source>
        <dbReference type="HAMAP-Rule" id="MF_01148"/>
    </source>
</evidence>
<feature type="domain" description="CN hydrolase" evidence="10">
    <location>
        <begin position="202"/>
        <end position="459"/>
    </location>
</feature>
<sequence>MLLRCLLALAGGLALAAAFEPVGYSWLMPLAIAVLVLCVRGLGPRRAWLPSLVFGVAFVYAVMVWMRSVGTDAWIAMCAMEAAFFVPLGIGISWSMRVRAWPVLAALWWVGIETWRSGFPFSGMPFGRLVYATADTPWADALPWIGMTGVSFLVALTGTTLAWVVLHARSPTRATYAVVAGLAVVTLAPALVPFPLERSGTATVAAVQGDVPGTGLNVPAVHREVTANHVRLTEDLADAVAAGDEPLPDFVVWPENSTAVDPFLDTEVHAGIVAASDAIGVPILVGGTNSNPLDDTQVLNQGIVYQPGLGSGDRYTKRHPVPYGEYIPFRGSSWMPSTYGRLTEVPRDMVRGTSLEPIRIGGLRVADAICFDVAYDEGIAGQVSRGAELVTVQTSNAMFSRTGQLAQQFEISRLRAQETGRWVVVAAINGISGVVRPDGSVVASVPARGQEVLVEDVGLSTTRTLAVRLGVWPGRLVMLFLVLHTAFVLVTYRRRRQRDRADHHLQEPQQPRQPLERGTPA</sequence>
<dbReference type="InterPro" id="IPR036526">
    <property type="entry name" value="C-N_Hydrolase_sf"/>
</dbReference>
<dbReference type="InterPro" id="IPR003010">
    <property type="entry name" value="C-N_Hydrolase"/>
</dbReference>
<evidence type="ECO:0000256" key="4">
    <source>
        <dbReference type="ARBA" id="ARBA00022692"/>
    </source>
</evidence>
<comment type="function">
    <text evidence="8">Catalyzes the phospholipid dependent N-acylation of the N-terminal cysteine of apolipoprotein, the last step in lipoprotein maturation.</text>
</comment>
<evidence type="ECO:0000313" key="11">
    <source>
        <dbReference type="EMBL" id="MBD3925750.1"/>
    </source>
</evidence>
<evidence type="ECO:0000256" key="3">
    <source>
        <dbReference type="ARBA" id="ARBA00022679"/>
    </source>
</evidence>
<evidence type="ECO:0000256" key="9">
    <source>
        <dbReference type="SAM" id="MobiDB-lite"/>
    </source>
</evidence>
<feature type="transmembrane region" description="Helical" evidence="8">
    <location>
        <begin position="101"/>
        <end position="121"/>
    </location>
</feature>
<name>A0ABR8NCX9_9ACTN</name>
<dbReference type="Proteomes" id="UP000618818">
    <property type="component" value="Unassembled WGS sequence"/>
</dbReference>
<accession>A0ABR8NCX9</accession>
<evidence type="ECO:0000256" key="7">
    <source>
        <dbReference type="ARBA" id="ARBA00023315"/>
    </source>
</evidence>
<dbReference type="Pfam" id="PF00795">
    <property type="entry name" value="CN_hydrolase"/>
    <property type="match status" value="1"/>
</dbReference>
<feature type="region of interest" description="Disordered" evidence="9">
    <location>
        <begin position="499"/>
        <end position="521"/>
    </location>
</feature>
<proteinExistence type="inferred from homology"/>
<evidence type="ECO:0000259" key="10">
    <source>
        <dbReference type="PROSITE" id="PS50263"/>
    </source>
</evidence>
<organism evidence="11 12">
    <name type="scientific">Nocardioides cavernae</name>
    <dbReference type="NCBI Taxonomy" id="1921566"/>
    <lineage>
        <taxon>Bacteria</taxon>
        <taxon>Bacillati</taxon>
        <taxon>Actinomycetota</taxon>
        <taxon>Actinomycetes</taxon>
        <taxon>Propionibacteriales</taxon>
        <taxon>Nocardioidaceae</taxon>
        <taxon>Nocardioides</taxon>
    </lineage>
</organism>
<evidence type="ECO:0000313" key="12">
    <source>
        <dbReference type="Proteomes" id="UP000618818"/>
    </source>
</evidence>
<keyword evidence="12" id="KW-1185">Reference proteome</keyword>
<dbReference type="Gene3D" id="3.60.110.10">
    <property type="entry name" value="Carbon-nitrogen hydrolase"/>
    <property type="match status" value="1"/>
</dbReference>
<evidence type="ECO:0000256" key="1">
    <source>
        <dbReference type="ARBA" id="ARBA00004651"/>
    </source>
</evidence>
<dbReference type="HAMAP" id="MF_01148">
    <property type="entry name" value="Lnt"/>
    <property type="match status" value="1"/>
</dbReference>
<keyword evidence="4 8" id="KW-0812">Transmembrane</keyword>
<feature type="transmembrane region" description="Helical" evidence="8">
    <location>
        <begin position="26"/>
        <end position="43"/>
    </location>
</feature>
<dbReference type="EC" id="2.3.1.269" evidence="8"/>
<comment type="caution">
    <text evidence="11">The sequence shown here is derived from an EMBL/GenBank/DDBJ whole genome shotgun (WGS) entry which is preliminary data.</text>
</comment>
<feature type="transmembrane region" description="Helical" evidence="8">
    <location>
        <begin position="176"/>
        <end position="196"/>
    </location>
</feature>
<dbReference type="EMBL" id="JACXYZ010000002">
    <property type="protein sequence ID" value="MBD3925750.1"/>
    <property type="molecule type" value="Genomic_DNA"/>
</dbReference>
<dbReference type="NCBIfam" id="TIGR00546">
    <property type="entry name" value="lnt"/>
    <property type="match status" value="1"/>
</dbReference>
<comment type="catalytic activity">
    <reaction evidence="8">
        <text>N-terminal S-1,2-diacyl-sn-glyceryl-L-cysteinyl-[lipoprotein] + a glycerophospholipid = N-acyl-S-1,2-diacyl-sn-glyceryl-L-cysteinyl-[lipoprotein] + a 2-acyl-sn-glycero-3-phospholipid + H(+)</text>
        <dbReference type="Rhea" id="RHEA:48228"/>
        <dbReference type="Rhea" id="RHEA-COMP:14681"/>
        <dbReference type="Rhea" id="RHEA-COMP:14684"/>
        <dbReference type="ChEBI" id="CHEBI:15378"/>
        <dbReference type="ChEBI" id="CHEBI:136912"/>
        <dbReference type="ChEBI" id="CHEBI:140656"/>
        <dbReference type="ChEBI" id="CHEBI:140657"/>
        <dbReference type="ChEBI" id="CHEBI:140660"/>
        <dbReference type="EC" id="2.3.1.269"/>
    </reaction>
</comment>
<dbReference type="CDD" id="cd07571">
    <property type="entry name" value="ALP_N-acyl_transferase"/>
    <property type="match status" value="1"/>
</dbReference>
<keyword evidence="2 8" id="KW-1003">Cell membrane</keyword>
<feature type="transmembrane region" description="Helical" evidence="8">
    <location>
        <begin position="48"/>
        <end position="67"/>
    </location>
</feature>
<dbReference type="InterPro" id="IPR004563">
    <property type="entry name" value="Apolipo_AcylTrfase"/>
</dbReference>
<dbReference type="PROSITE" id="PS50263">
    <property type="entry name" value="CN_HYDROLASE"/>
    <property type="match status" value="1"/>
</dbReference>
<protein>
    <recommendedName>
        <fullName evidence="8">Apolipoprotein N-acyltransferase</fullName>
        <shortName evidence="8">ALP N-acyltransferase</shortName>
        <ecNumber evidence="8">2.3.1.269</ecNumber>
    </recommendedName>
</protein>
<feature type="transmembrane region" description="Helical" evidence="8">
    <location>
        <begin position="141"/>
        <end position="164"/>
    </location>
</feature>
<feature type="compositionally biased region" description="Low complexity" evidence="9">
    <location>
        <begin position="507"/>
        <end position="521"/>
    </location>
</feature>
<comment type="similarity">
    <text evidence="8">Belongs to the CN hydrolase family. Apolipoprotein N-acyltransferase subfamily.</text>
</comment>
<dbReference type="PANTHER" id="PTHR38686:SF1">
    <property type="entry name" value="APOLIPOPROTEIN N-ACYLTRANSFERASE"/>
    <property type="match status" value="1"/>
</dbReference>
<feature type="transmembrane region" description="Helical" evidence="8">
    <location>
        <begin position="472"/>
        <end position="492"/>
    </location>
</feature>
<gene>
    <name evidence="8 11" type="primary">lnt</name>
    <name evidence="11" type="ORF">IEZ26_14040</name>
</gene>
<keyword evidence="6 8" id="KW-0472">Membrane</keyword>
<keyword evidence="5 8" id="KW-1133">Transmembrane helix</keyword>
<dbReference type="PANTHER" id="PTHR38686">
    <property type="entry name" value="APOLIPOPROTEIN N-ACYLTRANSFERASE"/>
    <property type="match status" value="1"/>
</dbReference>
<dbReference type="Pfam" id="PF20154">
    <property type="entry name" value="LNT_N"/>
    <property type="match status" value="1"/>
</dbReference>
<evidence type="ECO:0000256" key="2">
    <source>
        <dbReference type="ARBA" id="ARBA00022475"/>
    </source>
</evidence>